<evidence type="ECO:0000313" key="1">
    <source>
        <dbReference type="EMBL" id="OCK76897.1"/>
    </source>
</evidence>
<protein>
    <submittedName>
        <fullName evidence="1">Uncharacterized protein</fullName>
    </submittedName>
</protein>
<organism evidence="1 2">
    <name type="scientific">Lepidopterella palustris CBS 459.81</name>
    <dbReference type="NCBI Taxonomy" id="1314670"/>
    <lineage>
        <taxon>Eukaryota</taxon>
        <taxon>Fungi</taxon>
        <taxon>Dikarya</taxon>
        <taxon>Ascomycota</taxon>
        <taxon>Pezizomycotina</taxon>
        <taxon>Dothideomycetes</taxon>
        <taxon>Pleosporomycetidae</taxon>
        <taxon>Mytilinidiales</taxon>
        <taxon>Argynnaceae</taxon>
        <taxon>Lepidopterella</taxon>
    </lineage>
</organism>
<accession>A0A8E2E3T7</accession>
<dbReference type="Proteomes" id="UP000250266">
    <property type="component" value="Unassembled WGS sequence"/>
</dbReference>
<dbReference type="OrthoDB" id="5371740at2759"/>
<name>A0A8E2E3T7_9PEZI</name>
<keyword evidence="2" id="KW-1185">Reference proteome</keyword>
<dbReference type="EMBL" id="KV745170">
    <property type="protein sequence ID" value="OCK76897.1"/>
    <property type="molecule type" value="Genomic_DNA"/>
</dbReference>
<gene>
    <name evidence="1" type="ORF">K432DRAFT_436813</name>
</gene>
<dbReference type="AlphaFoldDB" id="A0A8E2E3T7"/>
<evidence type="ECO:0000313" key="2">
    <source>
        <dbReference type="Proteomes" id="UP000250266"/>
    </source>
</evidence>
<reference evidence="1 2" key="1">
    <citation type="journal article" date="2016" name="Nat. Commun.">
        <title>Ectomycorrhizal ecology is imprinted in the genome of the dominant symbiotic fungus Cenococcum geophilum.</title>
        <authorList>
            <consortium name="DOE Joint Genome Institute"/>
            <person name="Peter M."/>
            <person name="Kohler A."/>
            <person name="Ohm R.A."/>
            <person name="Kuo A."/>
            <person name="Krutzmann J."/>
            <person name="Morin E."/>
            <person name="Arend M."/>
            <person name="Barry K.W."/>
            <person name="Binder M."/>
            <person name="Choi C."/>
            <person name="Clum A."/>
            <person name="Copeland A."/>
            <person name="Grisel N."/>
            <person name="Haridas S."/>
            <person name="Kipfer T."/>
            <person name="LaButti K."/>
            <person name="Lindquist E."/>
            <person name="Lipzen A."/>
            <person name="Maire R."/>
            <person name="Meier B."/>
            <person name="Mihaltcheva S."/>
            <person name="Molinier V."/>
            <person name="Murat C."/>
            <person name="Poggeler S."/>
            <person name="Quandt C.A."/>
            <person name="Sperisen C."/>
            <person name="Tritt A."/>
            <person name="Tisserant E."/>
            <person name="Crous P.W."/>
            <person name="Henrissat B."/>
            <person name="Nehls U."/>
            <person name="Egli S."/>
            <person name="Spatafora J.W."/>
            <person name="Grigoriev I.V."/>
            <person name="Martin F.M."/>
        </authorList>
    </citation>
    <scope>NUCLEOTIDE SEQUENCE [LARGE SCALE GENOMIC DNA]</scope>
    <source>
        <strain evidence="1 2">CBS 459.81</strain>
    </source>
</reference>
<dbReference type="SUPFAM" id="SSF51735">
    <property type="entry name" value="NAD(P)-binding Rossmann-fold domains"/>
    <property type="match status" value="1"/>
</dbReference>
<dbReference type="InterPro" id="IPR036291">
    <property type="entry name" value="NAD(P)-bd_dom_sf"/>
</dbReference>
<dbReference type="Gene3D" id="3.40.50.720">
    <property type="entry name" value="NAD(P)-binding Rossmann-like Domain"/>
    <property type="match status" value="1"/>
</dbReference>
<proteinExistence type="predicted"/>
<sequence length="222" mass="24589">MASSERVAIVTGTSLYTRLGTDEDLSRVFHETLAKELGDGAKFLSEMFQKVWEKWGRINALCANVGIVDRNSIYIFGHCDSDKEPDLSCTHVDCKGIVNKISWEKIVMTVSIAALYLHESYLKSDGANAAVLNLVRPTTHVLKIKETITNEVLPGIVHRNIIAQMMVDAISLECMTPISTIITAYNKFLDDGSLCGKAVQRSGEKLFSWRSPIMCTETSPSE</sequence>